<dbReference type="Proteomes" id="UP000886804">
    <property type="component" value="Unassembled WGS sequence"/>
</dbReference>
<name>A0A9D2L710_9FIRM</name>
<feature type="transmembrane region" description="Helical" evidence="1">
    <location>
        <begin position="16"/>
        <end position="35"/>
    </location>
</feature>
<feature type="transmembrane region" description="Helical" evidence="1">
    <location>
        <begin position="41"/>
        <end position="60"/>
    </location>
</feature>
<organism evidence="2 3">
    <name type="scientific">Candidatus Enterocloster faecavium</name>
    <dbReference type="NCBI Taxonomy" id="2838560"/>
    <lineage>
        <taxon>Bacteria</taxon>
        <taxon>Bacillati</taxon>
        <taxon>Bacillota</taxon>
        <taxon>Clostridia</taxon>
        <taxon>Lachnospirales</taxon>
        <taxon>Lachnospiraceae</taxon>
        <taxon>Enterocloster</taxon>
    </lineage>
</organism>
<proteinExistence type="predicted"/>
<dbReference type="AlphaFoldDB" id="A0A9D2L710"/>
<dbReference type="EMBL" id="DWYS01000058">
    <property type="protein sequence ID" value="HJB07140.1"/>
    <property type="molecule type" value="Genomic_DNA"/>
</dbReference>
<evidence type="ECO:0000313" key="3">
    <source>
        <dbReference type="Proteomes" id="UP000886804"/>
    </source>
</evidence>
<sequence length="70" mass="8256">MKKWLEHKPYKHKITYWLMALWFLFLAVLFLALGITAKKDLAVYLVLCVLWAAAALRELYYCKKDFCSGP</sequence>
<reference evidence="2" key="2">
    <citation type="submission" date="2021-04" db="EMBL/GenBank/DDBJ databases">
        <authorList>
            <person name="Gilroy R."/>
        </authorList>
    </citation>
    <scope>NUCLEOTIDE SEQUENCE</scope>
    <source>
        <strain evidence="2">CHK188-4685</strain>
    </source>
</reference>
<evidence type="ECO:0000313" key="2">
    <source>
        <dbReference type="EMBL" id="HJB07140.1"/>
    </source>
</evidence>
<evidence type="ECO:0000256" key="1">
    <source>
        <dbReference type="SAM" id="Phobius"/>
    </source>
</evidence>
<comment type="caution">
    <text evidence="2">The sequence shown here is derived from an EMBL/GenBank/DDBJ whole genome shotgun (WGS) entry which is preliminary data.</text>
</comment>
<reference evidence="2" key="1">
    <citation type="journal article" date="2021" name="PeerJ">
        <title>Extensive microbial diversity within the chicken gut microbiome revealed by metagenomics and culture.</title>
        <authorList>
            <person name="Gilroy R."/>
            <person name="Ravi A."/>
            <person name="Getino M."/>
            <person name="Pursley I."/>
            <person name="Horton D.L."/>
            <person name="Alikhan N.F."/>
            <person name="Baker D."/>
            <person name="Gharbi K."/>
            <person name="Hall N."/>
            <person name="Watson M."/>
            <person name="Adriaenssens E.M."/>
            <person name="Foster-Nyarko E."/>
            <person name="Jarju S."/>
            <person name="Secka A."/>
            <person name="Antonio M."/>
            <person name="Oren A."/>
            <person name="Chaudhuri R.R."/>
            <person name="La Ragione R."/>
            <person name="Hildebrand F."/>
            <person name="Pallen M.J."/>
        </authorList>
    </citation>
    <scope>NUCLEOTIDE SEQUENCE</scope>
    <source>
        <strain evidence="2">CHK188-4685</strain>
    </source>
</reference>
<keyword evidence="1" id="KW-0812">Transmembrane</keyword>
<protein>
    <submittedName>
        <fullName evidence="2">Uncharacterized protein</fullName>
    </submittedName>
</protein>
<gene>
    <name evidence="2" type="ORF">H9716_04670</name>
</gene>
<keyword evidence="1" id="KW-1133">Transmembrane helix</keyword>
<keyword evidence="1" id="KW-0472">Membrane</keyword>
<accession>A0A9D2L710</accession>